<sequence>SPGKHLNHFVIETPKYRINFVIKSTYINTITIPSGCGDLQGQDHRIEEILLLQMLHIHHLLITLCNVYV</sequence>
<evidence type="ECO:0000313" key="1">
    <source>
        <dbReference type="EMBL" id="CEK85131.1"/>
    </source>
</evidence>
<dbReference type="EMBL" id="HACG01038266">
    <property type="protein sequence ID" value="CEK85131.1"/>
    <property type="molecule type" value="Transcribed_RNA"/>
</dbReference>
<reference evidence="1" key="1">
    <citation type="submission" date="2014-12" db="EMBL/GenBank/DDBJ databases">
        <title>Insight into the proteome of Arion vulgaris.</title>
        <authorList>
            <person name="Aradska J."/>
            <person name="Bulat T."/>
            <person name="Smidak R."/>
            <person name="Sarate P."/>
            <person name="Gangsoo J."/>
            <person name="Sialana F."/>
            <person name="Bilban M."/>
            <person name="Lubec G."/>
        </authorList>
    </citation>
    <scope>NUCLEOTIDE SEQUENCE</scope>
    <source>
        <tissue evidence="1">Skin</tissue>
    </source>
</reference>
<proteinExistence type="predicted"/>
<name>A0A0B7AYJ7_9EUPU</name>
<feature type="non-terminal residue" evidence="1">
    <location>
        <position position="69"/>
    </location>
</feature>
<dbReference type="AlphaFoldDB" id="A0A0B7AYJ7"/>
<organism evidence="1">
    <name type="scientific">Arion vulgaris</name>
    <dbReference type="NCBI Taxonomy" id="1028688"/>
    <lineage>
        <taxon>Eukaryota</taxon>
        <taxon>Metazoa</taxon>
        <taxon>Spiralia</taxon>
        <taxon>Lophotrochozoa</taxon>
        <taxon>Mollusca</taxon>
        <taxon>Gastropoda</taxon>
        <taxon>Heterobranchia</taxon>
        <taxon>Euthyneura</taxon>
        <taxon>Panpulmonata</taxon>
        <taxon>Eupulmonata</taxon>
        <taxon>Stylommatophora</taxon>
        <taxon>Helicina</taxon>
        <taxon>Arionoidea</taxon>
        <taxon>Arionidae</taxon>
        <taxon>Arion</taxon>
    </lineage>
</organism>
<gene>
    <name evidence="1" type="primary">ORF146566</name>
</gene>
<feature type="non-terminal residue" evidence="1">
    <location>
        <position position="1"/>
    </location>
</feature>
<protein>
    <submittedName>
        <fullName evidence="1">Uncharacterized protein</fullName>
    </submittedName>
</protein>
<accession>A0A0B7AYJ7</accession>